<dbReference type="EMBL" id="JAMFTS010000001">
    <property type="protein sequence ID" value="KAJ4819723.1"/>
    <property type="molecule type" value="Genomic_DNA"/>
</dbReference>
<sequence>MGVPSTQAKRGSIKAANVLLSLSLANNIKKKKSNNKSKKNNGVFECKTCSREISSFQALGEHRTSHLRPKVCSDGIELKFGEKNKESTRNVCGISGKEFQMGQALGGHMRLHRASPVTPALAVTNPTGGRFWFQFAYNADR</sequence>
<dbReference type="Proteomes" id="UP001140206">
    <property type="component" value="Chromosome 1"/>
</dbReference>
<evidence type="ECO:0000256" key="2">
    <source>
        <dbReference type="ARBA" id="ARBA00022723"/>
    </source>
</evidence>
<gene>
    <name evidence="11" type="ORF">LUZ62_032289</name>
</gene>
<dbReference type="PANTHER" id="PTHR26374:SF171">
    <property type="entry name" value="OS11G0702400 PROTEIN"/>
    <property type="match status" value="1"/>
</dbReference>
<evidence type="ECO:0000256" key="7">
    <source>
        <dbReference type="ARBA" id="ARBA00023163"/>
    </source>
</evidence>
<keyword evidence="3" id="KW-0677">Repeat</keyword>
<keyword evidence="8" id="KW-0539">Nucleus</keyword>
<dbReference type="GO" id="GO:0005634">
    <property type="term" value="C:nucleus"/>
    <property type="evidence" value="ECO:0007669"/>
    <property type="project" value="UniProtKB-SubCell"/>
</dbReference>
<dbReference type="PANTHER" id="PTHR26374">
    <property type="entry name" value="ZINC FINGER PROTEIN ZAT5"/>
    <property type="match status" value="1"/>
</dbReference>
<dbReference type="AlphaFoldDB" id="A0AAV8HX66"/>
<evidence type="ECO:0000256" key="9">
    <source>
        <dbReference type="PROSITE-ProRule" id="PRU00042"/>
    </source>
</evidence>
<feature type="domain" description="C2H2-type" evidence="10">
    <location>
        <begin position="44"/>
        <end position="71"/>
    </location>
</feature>
<evidence type="ECO:0000256" key="3">
    <source>
        <dbReference type="ARBA" id="ARBA00022737"/>
    </source>
</evidence>
<evidence type="ECO:0000256" key="5">
    <source>
        <dbReference type="ARBA" id="ARBA00022833"/>
    </source>
</evidence>
<name>A0AAV8HX66_9POAL</name>
<keyword evidence="5" id="KW-0862">Zinc</keyword>
<dbReference type="GO" id="GO:0008270">
    <property type="term" value="F:zinc ion binding"/>
    <property type="evidence" value="ECO:0007669"/>
    <property type="project" value="UniProtKB-KW"/>
</dbReference>
<comment type="subcellular location">
    <subcellularLocation>
        <location evidence="1">Nucleus</location>
    </subcellularLocation>
</comment>
<dbReference type="PROSITE" id="PS00028">
    <property type="entry name" value="ZINC_FINGER_C2H2_1"/>
    <property type="match status" value="1"/>
</dbReference>
<dbReference type="InterPro" id="IPR013087">
    <property type="entry name" value="Znf_C2H2_type"/>
</dbReference>
<organism evidence="11 12">
    <name type="scientific">Rhynchospora pubera</name>
    <dbReference type="NCBI Taxonomy" id="906938"/>
    <lineage>
        <taxon>Eukaryota</taxon>
        <taxon>Viridiplantae</taxon>
        <taxon>Streptophyta</taxon>
        <taxon>Embryophyta</taxon>
        <taxon>Tracheophyta</taxon>
        <taxon>Spermatophyta</taxon>
        <taxon>Magnoliopsida</taxon>
        <taxon>Liliopsida</taxon>
        <taxon>Poales</taxon>
        <taxon>Cyperaceae</taxon>
        <taxon>Cyperoideae</taxon>
        <taxon>Rhynchosporeae</taxon>
        <taxon>Rhynchospora</taxon>
    </lineage>
</organism>
<evidence type="ECO:0000313" key="12">
    <source>
        <dbReference type="Proteomes" id="UP001140206"/>
    </source>
</evidence>
<dbReference type="PROSITE" id="PS50157">
    <property type="entry name" value="ZINC_FINGER_C2H2_2"/>
    <property type="match status" value="1"/>
</dbReference>
<keyword evidence="7" id="KW-0804">Transcription</keyword>
<comment type="caution">
    <text evidence="11">The sequence shown here is derived from an EMBL/GenBank/DDBJ whole genome shotgun (WGS) entry which is preliminary data.</text>
</comment>
<dbReference type="Gene3D" id="3.30.160.60">
    <property type="entry name" value="Classic Zinc Finger"/>
    <property type="match status" value="1"/>
</dbReference>
<accession>A0AAV8HX66</accession>
<dbReference type="Pfam" id="PF13912">
    <property type="entry name" value="zf-C2H2_6"/>
    <property type="match status" value="2"/>
</dbReference>
<evidence type="ECO:0000256" key="1">
    <source>
        <dbReference type="ARBA" id="ARBA00004123"/>
    </source>
</evidence>
<keyword evidence="6" id="KW-0805">Transcription regulation</keyword>
<evidence type="ECO:0000256" key="6">
    <source>
        <dbReference type="ARBA" id="ARBA00023015"/>
    </source>
</evidence>
<keyword evidence="12" id="KW-1185">Reference proteome</keyword>
<evidence type="ECO:0000313" key="11">
    <source>
        <dbReference type="EMBL" id="KAJ4819723.1"/>
    </source>
</evidence>
<proteinExistence type="predicted"/>
<keyword evidence="2" id="KW-0479">Metal-binding</keyword>
<evidence type="ECO:0000259" key="10">
    <source>
        <dbReference type="PROSITE" id="PS50157"/>
    </source>
</evidence>
<reference evidence="11" key="1">
    <citation type="submission" date="2022-08" db="EMBL/GenBank/DDBJ databases">
        <authorList>
            <person name="Marques A."/>
        </authorList>
    </citation>
    <scope>NUCLEOTIDE SEQUENCE</scope>
    <source>
        <strain evidence="11">RhyPub2mFocal</strain>
        <tissue evidence="11">Leaves</tissue>
    </source>
</reference>
<protein>
    <recommendedName>
        <fullName evidence="10">C2H2-type domain-containing protein</fullName>
    </recommendedName>
</protein>
<evidence type="ECO:0000256" key="8">
    <source>
        <dbReference type="ARBA" id="ARBA00023242"/>
    </source>
</evidence>
<keyword evidence="4 9" id="KW-0863">Zinc-finger</keyword>
<evidence type="ECO:0000256" key="4">
    <source>
        <dbReference type="ARBA" id="ARBA00022771"/>
    </source>
</evidence>